<gene>
    <name evidence="1" type="ORF">ACFO5I_12945</name>
</gene>
<evidence type="ECO:0000313" key="2">
    <source>
        <dbReference type="Proteomes" id="UP001595969"/>
    </source>
</evidence>
<proteinExistence type="predicted"/>
<reference evidence="2" key="1">
    <citation type="journal article" date="2019" name="Int. J. Syst. Evol. Microbiol.">
        <title>The Global Catalogue of Microorganisms (GCM) 10K type strain sequencing project: providing services to taxonomists for standard genome sequencing and annotation.</title>
        <authorList>
            <consortium name="The Broad Institute Genomics Platform"/>
            <consortium name="The Broad Institute Genome Sequencing Center for Infectious Disease"/>
            <person name="Wu L."/>
            <person name="Ma J."/>
        </authorList>
    </citation>
    <scope>NUCLEOTIDE SEQUENCE [LARGE SCALE GENOMIC DNA]</scope>
    <source>
        <strain evidence="2">CGMCC 1.19032</strain>
    </source>
</reference>
<dbReference type="EMBL" id="JBHSGS010000065">
    <property type="protein sequence ID" value="MFC4720632.1"/>
    <property type="molecule type" value="Genomic_DNA"/>
</dbReference>
<keyword evidence="2" id="KW-1185">Reference proteome</keyword>
<name>A0ABV9MX84_9ENTE</name>
<organism evidence="1 2">
    <name type="scientific">Enterococcus lemanii</name>
    <dbReference type="NCBI Taxonomy" id="1159752"/>
    <lineage>
        <taxon>Bacteria</taxon>
        <taxon>Bacillati</taxon>
        <taxon>Bacillota</taxon>
        <taxon>Bacilli</taxon>
        <taxon>Lactobacillales</taxon>
        <taxon>Enterococcaceae</taxon>
        <taxon>Enterococcus</taxon>
    </lineage>
</organism>
<sequence>MATYILAVLIFGSAGRIIYRKISGKSSDCGACNVSCPAKKEQKNE</sequence>
<evidence type="ECO:0000313" key="1">
    <source>
        <dbReference type="EMBL" id="MFC4720632.1"/>
    </source>
</evidence>
<accession>A0ABV9MX84</accession>
<protein>
    <submittedName>
        <fullName evidence="1">FeoB-associated Cys-rich membrane protein</fullName>
    </submittedName>
</protein>
<dbReference type="Proteomes" id="UP001595969">
    <property type="component" value="Unassembled WGS sequence"/>
</dbReference>
<comment type="caution">
    <text evidence="1">The sequence shown here is derived from an EMBL/GenBank/DDBJ whole genome shotgun (WGS) entry which is preliminary data.</text>
</comment>
<dbReference type="RefSeq" id="WP_204652888.1">
    <property type="nucleotide sequence ID" value="NZ_JAFBFD010000003.1"/>
</dbReference>